<sequence>MVGNRAEPGGWSSVAGEEAAERVLEREQAAKMLVGARLRDLRKAAGLPQKVAADEIGASVPKISNIARGVYDQNRDDVVELLNLYGVRNPHEQRVILSILLGERLPQWWDGTDSPWQEYAAVGLEQTAELISVYAPDLVPPLLQTPEYAAEVARISTFPPLPEDAVRAQVDSLLRRQERLHSTGGPRLWAIIEAPALWRSIAGPDVQRRQLDALICAARRTNISIQINPMRARFTPVSRGRFAIYRYAPEDQPDLVVLGKPPDAFAVYERDEMNHYTALFDQLAVAAHGPARAAGMLTAIRDRLHEIDSADTPTTER</sequence>
<gene>
    <name evidence="2" type="ORF">HNP84_006568</name>
</gene>
<accession>A0A840PI75</accession>
<organism evidence="2 3">
    <name type="scientific">Thermocatellispora tengchongensis</name>
    <dbReference type="NCBI Taxonomy" id="1073253"/>
    <lineage>
        <taxon>Bacteria</taxon>
        <taxon>Bacillati</taxon>
        <taxon>Actinomycetota</taxon>
        <taxon>Actinomycetes</taxon>
        <taxon>Streptosporangiales</taxon>
        <taxon>Streptosporangiaceae</taxon>
        <taxon>Thermocatellispora</taxon>
    </lineage>
</organism>
<dbReference type="CDD" id="cd00093">
    <property type="entry name" value="HTH_XRE"/>
    <property type="match status" value="1"/>
</dbReference>
<comment type="caution">
    <text evidence="2">The sequence shown here is derived from an EMBL/GenBank/DDBJ whole genome shotgun (WGS) entry which is preliminary data.</text>
</comment>
<feature type="domain" description="HTH cro/C1-type" evidence="1">
    <location>
        <begin position="38"/>
        <end position="93"/>
    </location>
</feature>
<dbReference type="Pfam" id="PF19054">
    <property type="entry name" value="DUF5753"/>
    <property type="match status" value="1"/>
</dbReference>
<evidence type="ECO:0000259" key="1">
    <source>
        <dbReference type="PROSITE" id="PS50943"/>
    </source>
</evidence>
<name>A0A840PI75_9ACTN</name>
<proteinExistence type="predicted"/>
<protein>
    <submittedName>
        <fullName evidence="2">Transcriptional regulator with XRE-family HTH domain</fullName>
    </submittedName>
</protein>
<dbReference type="EMBL" id="JACHGN010000015">
    <property type="protein sequence ID" value="MBB5136817.1"/>
    <property type="molecule type" value="Genomic_DNA"/>
</dbReference>
<dbReference type="InterPro" id="IPR043917">
    <property type="entry name" value="DUF5753"/>
</dbReference>
<dbReference type="AlphaFoldDB" id="A0A840PI75"/>
<dbReference type="Proteomes" id="UP000578449">
    <property type="component" value="Unassembled WGS sequence"/>
</dbReference>
<dbReference type="Pfam" id="PF13560">
    <property type="entry name" value="HTH_31"/>
    <property type="match status" value="1"/>
</dbReference>
<reference evidence="2 3" key="1">
    <citation type="submission" date="2020-08" db="EMBL/GenBank/DDBJ databases">
        <title>Genomic Encyclopedia of Type Strains, Phase IV (KMG-IV): sequencing the most valuable type-strain genomes for metagenomic binning, comparative biology and taxonomic classification.</title>
        <authorList>
            <person name="Goeker M."/>
        </authorList>
    </citation>
    <scope>NUCLEOTIDE SEQUENCE [LARGE SCALE GENOMIC DNA]</scope>
    <source>
        <strain evidence="2 3">DSM 45615</strain>
    </source>
</reference>
<dbReference type="GO" id="GO:0003677">
    <property type="term" value="F:DNA binding"/>
    <property type="evidence" value="ECO:0007669"/>
    <property type="project" value="InterPro"/>
</dbReference>
<keyword evidence="3" id="KW-1185">Reference proteome</keyword>
<dbReference type="SUPFAM" id="SSF47413">
    <property type="entry name" value="lambda repressor-like DNA-binding domains"/>
    <property type="match status" value="1"/>
</dbReference>
<dbReference type="SMART" id="SM00530">
    <property type="entry name" value="HTH_XRE"/>
    <property type="match status" value="1"/>
</dbReference>
<evidence type="ECO:0000313" key="3">
    <source>
        <dbReference type="Proteomes" id="UP000578449"/>
    </source>
</evidence>
<evidence type="ECO:0000313" key="2">
    <source>
        <dbReference type="EMBL" id="MBB5136817.1"/>
    </source>
</evidence>
<dbReference type="Gene3D" id="1.10.260.40">
    <property type="entry name" value="lambda repressor-like DNA-binding domains"/>
    <property type="match status" value="1"/>
</dbReference>
<dbReference type="InterPro" id="IPR010982">
    <property type="entry name" value="Lambda_DNA-bd_dom_sf"/>
</dbReference>
<dbReference type="InterPro" id="IPR001387">
    <property type="entry name" value="Cro/C1-type_HTH"/>
</dbReference>
<dbReference type="PROSITE" id="PS50943">
    <property type="entry name" value="HTH_CROC1"/>
    <property type="match status" value="1"/>
</dbReference>
<dbReference type="RefSeq" id="WP_185053679.1">
    <property type="nucleotide sequence ID" value="NZ_BAABIX010000008.1"/>
</dbReference>